<dbReference type="AlphaFoldDB" id="A0AAV0AVC2"/>
<dbReference type="GO" id="GO:0016491">
    <property type="term" value="F:oxidoreductase activity"/>
    <property type="evidence" value="ECO:0007669"/>
    <property type="project" value="InterPro"/>
</dbReference>
<dbReference type="Gene3D" id="2.60.40.420">
    <property type="entry name" value="Cupredoxins - blue copper proteins"/>
    <property type="match status" value="3"/>
</dbReference>
<evidence type="ECO:0000259" key="6">
    <source>
        <dbReference type="Pfam" id="PF07732"/>
    </source>
</evidence>
<evidence type="ECO:0000256" key="1">
    <source>
        <dbReference type="ARBA" id="ARBA00010609"/>
    </source>
</evidence>
<feature type="domain" description="Plastocyanin-like" evidence="6">
    <location>
        <begin position="32"/>
        <end position="142"/>
    </location>
</feature>
<dbReference type="InterPro" id="IPR045087">
    <property type="entry name" value="Cu-oxidase_fam"/>
</dbReference>
<reference evidence="7" key="1">
    <citation type="submission" date="2022-06" db="EMBL/GenBank/DDBJ databases">
        <authorList>
            <consortium name="SYNGENTA / RWTH Aachen University"/>
        </authorList>
    </citation>
    <scope>NUCLEOTIDE SEQUENCE</scope>
</reference>
<accession>A0AAV0AVC2</accession>
<dbReference type="Pfam" id="PF00394">
    <property type="entry name" value="Cu-oxidase"/>
    <property type="match status" value="1"/>
</dbReference>
<dbReference type="PANTHER" id="PTHR11709:SF414">
    <property type="entry name" value="ADR239WP"/>
    <property type="match status" value="1"/>
</dbReference>
<evidence type="ECO:0000256" key="3">
    <source>
        <dbReference type="ARBA" id="ARBA00023180"/>
    </source>
</evidence>
<evidence type="ECO:0000313" key="7">
    <source>
        <dbReference type="EMBL" id="CAH7673096.1"/>
    </source>
</evidence>
<feature type="domain" description="Plastocyanin-like" evidence="4">
    <location>
        <begin position="154"/>
        <end position="319"/>
    </location>
</feature>
<dbReference type="PANTHER" id="PTHR11709">
    <property type="entry name" value="MULTI-COPPER OXIDASE"/>
    <property type="match status" value="1"/>
</dbReference>
<evidence type="ECO:0000259" key="5">
    <source>
        <dbReference type="Pfam" id="PF07731"/>
    </source>
</evidence>
<evidence type="ECO:0000313" key="8">
    <source>
        <dbReference type="Proteomes" id="UP001153365"/>
    </source>
</evidence>
<proteinExistence type="inferred from homology"/>
<keyword evidence="3" id="KW-0325">Glycoprotein</keyword>
<dbReference type="SUPFAM" id="SSF49503">
    <property type="entry name" value="Cupredoxins"/>
    <property type="match status" value="3"/>
</dbReference>
<dbReference type="InterPro" id="IPR011706">
    <property type="entry name" value="Cu-oxidase_C"/>
</dbReference>
<sequence>MAYGNPADMYLSPNFWITNVPQIRKFVLVASNRTSSFDGYVRNALVFNGQNPGPLIEFDTVEIMVKNEMSAPLTVHWHGIKQKGSVWMDGVGGITQCTIQPGTSFVYTFRAEGQFGTFWYHAHYENLLADGLLGPIVIHSPRDPLRRGIDFDNEMVLMFTDWYHDLSQNIADQLLTPEGYRGSIIPPSPDSAILNGVGFFDCEKFAEGKPCTTNRNPLEINVAPNQRTRIRLISTSSRLLFRISVDRHWLDVIEADATPVQSYQRFQRVPLHGGERYSVVIDTRKDKEGDSFYLRAAMITDCISPSLKTVEGSTGLAIIRVNRKFNVPLSKKTLPTSVDWNEALDGPCNDLDKNLLIPRIQGIEDSPPIGRIYYNTSFGTITIRDPVTSATKVLGRFFIDNTTWTSKYDDPLLPRFMNGGPGLIDKSEISMEVATRPGIWEIVYNNMDAAISHPMHLHGQDSCVVASGNGTMNDTLIGTVQYNAKNILCRDTFVVPGGGWIITRVIADNPGVWLLHCHLGWHFHQGFAGIFVSQPNVVSQTVLPMANQNLCRTIPYRNRNYRKRNTLAESKSTE</sequence>
<gene>
    <name evidence="7" type="ORF">PPACK8108_LOCUS7956</name>
</gene>
<dbReference type="InterPro" id="IPR008972">
    <property type="entry name" value="Cupredoxin"/>
</dbReference>
<comment type="caution">
    <text evidence="7">The sequence shown here is derived from an EMBL/GenBank/DDBJ whole genome shotgun (WGS) entry which is preliminary data.</text>
</comment>
<dbReference type="Pfam" id="PF07731">
    <property type="entry name" value="Cu-oxidase_2"/>
    <property type="match status" value="1"/>
</dbReference>
<dbReference type="GO" id="GO:0005507">
    <property type="term" value="F:copper ion binding"/>
    <property type="evidence" value="ECO:0007669"/>
    <property type="project" value="InterPro"/>
</dbReference>
<dbReference type="InterPro" id="IPR011707">
    <property type="entry name" value="Cu-oxidase-like_N"/>
</dbReference>
<dbReference type="InterPro" id="IPR001117">
    <property type="entry name" value="Cu-oxidase_2nd"/>
</dbReference>
<keyword evidence="8" id="KW-1185">Reference proteome</keyword>
<name>A0AAV0AVC2_PHAPC</name>
<dbReference type="EMBL" id="CALTRL010001587">
    <property type="protein sequence ID" value="CAH7673096.1"/>
    <property type="molecule type" value="Genomic_DNA"/>
</dbReference>
<organism evidence="7 8">
    <name type="scientific">Phakopsora pachyrhizi</name>
    <name type="common">Asian soybean rust disease fungus</name>
    <dbReference type="NCBI Taxonomy" id="170000"/>
    <lineage>
        <taxon>Eukaryota</taxon>
        <taxon>Fungi</taxon>
        <taxon>Dikarya</taxon>
        <taxon>Basidiomycota</taxon>
        <taxon>Pucciniomycotina</taxon>
        <taxon>Pucciniomycetes</taxon>
        <taxon>Pucciniales</taxon>
        <taxon>Phakopsoraceae</taxon>
        <taxon>Phakopsora</taxon>
    </lineage>
</organism>
<evidence type="ECO:0000259" key="4">
    <source>
        <dbReference type="Pfam" id="PF00394"/>
    </source>
</evidence>
<comment type="similarity">
    <text evidence="1">Belongs to the multicopper oxidase family.</text>
</comment>
<evidence type="ECO:0000256" key="2">
    <source>
        <dbReference type="ARBA" id="ARBA00023008"/>
    </source>
</evidence>
<protein>
    <submittedName>
        <fullName evidence="7">Multi-copper oxidase laccase-like protein</fullName>
    </submittedName>
</protein>
<dbReference type="Proteomes" id="UP001153365">
    <property type="component" value="Unassembled WGS sequence"/>
</dbReference>
<dbReference type="Pfam" id="PF07732">
    <property type="entry name" value="Cu-oxidase_3"/>
    <property type="match status" value="1"/>
</dbReference>
<feature type="domain" description="Plastocyanin-like" evidence="5">
    <location>
        <begin position="437"/>
        <end position="535"/>
    </location>
</feature>
<keyword evidence="2" id="KW-0186">Copper</keyword>